<dbReference type="PANTHER" id="PTHR39193:SF1">
    <property type="entry name" value="5-DEOXY-GLUCURONATE ISOMERASE"/>
    <property type="match status" value="1"/>
</dbReference>
<dbReference type="GO" id="GO:0102482">
    <property type="term" value="F:5-deoxy-D-glucuronate isomerase activity"/>
    <property type="evidence" value="ECO:0007669"/>
    <property type="project" value="UniProtKB-EC"/>
</dbReference>
<name>A0A839R149_9MICO</name>
<dbReference type="RefSeq" id="WP_183376849.1">
    <property type="nucleotide sequence ID" value="NZ_CBCSFZ010000036.1"/>
</dbReference>
<dbReference type="EMBL" id="JACHWP010000007">
    <property type="protein sequence ID" value="MBB3023567.1"/>
    <property type="molecule type" value="Genomic_DNA"/>
</dbReference>
<dbReference type="SUPFAM" id="SSF51182">
    <property type="entry name" value="RmlC-like cupins"/>
    <property type="match status" value="1"/>
</dbReference>
<dbReference type="Proteomes" id="UP000568050">
    <property type="component" value="Unassembled WGS sequence"/>
</dbReference>
<protein>
    <submittedName>
        <fullName evidence="2">5-deoxy-glucuronate isomerase</fullName>
        <ecNumber evidence="2">5.3.1.30</ecNumber>
    </submittedName>
</protein>
<dbReference type="AlphaFoldDB" id="A0A839R149"/>
<dbReference type="InterPro" id="IPR021120">
    <property type="entry name" value="KduI/IolB_isomerase"/>
</dbReference>
<dbReference type="Pfam" id="PF04962">
    <property type="entry name" value="KduI"/>
    <property type="match status" value="1"/>
</dbReference>
<dbReference type="InterPro" id="IPR011051">
    <property type="entry name" value="RmlC_Cupin_sf"/>
</dbReference>
<dbReference type="PANTHER" id="PTHR39193">
    <property type="entry name" value="5-DEOXY-GLUCURONATE ISOMERASE"/>
    <property type="match status" value="1"/>
</dbReference>
<accession>A0A839R149</accession>
<evidence type="ECO:0000256" key="1">
    <source>
        <dbReference type="ARBA" id="ARBA00023235"/>
    </source>
</evidence>
<dbReference type="InterPro" id="IPR014710">
    <property type="entry name" value="RmlC-like_jellyroll"/>
</dbReference>
<dbReference type="InterPro" id="IPR024203">
    <property type="entry name" value="Deoxy-glucuronate_isom_IolB"/>
</dbReference>
<gene>
    <name evidence="2" type="ORF">FHX50_001864</name>
</gene>
<dbReference type="GO" id="GO:0008880">
    <property type="term" value="F:glucuronate isomerase activity"/>
    <property type="evidence" value="ECO:0007669"/>
    <property type="project" value="InterPro"/>
</dbReference>
<dbReference type="NCBIfam" id="TIGR04378">
    <property type="entry name" value="myo_inos_iolB"/>
    <property type="match status" value="1"/>
</dbReference>
<reference evidence="2 3" key="1">
    <citation type="submission" date="2020-08" db="EMBL/GenBank/DDBJ databases">
        <title>Sequencing the genomes of 1000 actinobacteria strains.</title>
        <authorList>
            <person name="Klenk H.-P."/>
        </authorList>
    </citation>
    <scope>NUCLEOTIDE SEQUENCE [LARGE SCALE GENOMIC DNA]</scope>
    <source>
        <strain evidence="2 3">DSM 23040</strain>
    </source>
</reference>
<evidence type="ECO:0000313" key="2">
    <source>
        <dbReference type="EMBL" id="MBB3023567.1"/>
    </source>
</evidence>
<organism evidence="2 3">
    <name type="scientific">Helcobacillus massiliensis</name>
    <dbReference type="NCBI Taxonomy" id="521392"/>
    <lineage>
        <taxon>Bacteria</taxon>
        <taxon>Bacillati</taxon>
        <taxon>Actinomycetota</taxon>
        <taxon>Actinomycetes</taxon>
        <taxon>Micrococcales</taxon>
        <taxon>Dermabacteraceae</taxon>
        <taxon>Helcobacillus</taxon>
    </lineage>
</organism>
<dbReference type="Gene3D" id="2.60.120.10">
    <property type="entry name" value="Jelly Rolls"/>
    <property type="match status" value="2"/>
</dbReference>
<dbReference type="PIRSF" id="PIRSF036628">
    <property type="entry name" value="IolB"/>
    <property type="match status" value="1"/>
</dbReference>
<proteinExistence type="predicted"/>
<sequence>MTDSSNLVIRRNDTRQGRFETVIDPRSRSDWHHTGLHVLELDAGAAEEFSADRLEVMVVPLNGSASVRIGEDTYDLRGRRDVFEGAADVLYAPVGSLLTITSDDGARLALATAPVDPDKSAGHPIAVIRKEDIPLEVRGAGSMTRQVRNFGAVGSFDAMDKLIVVEVVTPGGNWSSYPAHKHDEETETESELEEIYYFEIADSPEGRPGFGLHHTTSAREDEELTIGEQVYRGDTVLVPHGWHGPCAAAPGYDMFYLNVMAGPGERAWNITDHPDQAWVRGTWDDLEADPRLAG</sequence>
<comment type="caution">
    <text evidence="2">The sequence shown here is derived from an EMBL/GenBank/DDBJ whole genome shotgun (WGS) entry which is preliminary data.</text>
</comment>
<keyword evidence="3" id="KW-1185">Reference proteome</keyword>
<dbReference type="GO" id="GO:0019310">
    <property type="term" value="P:inositol catabolic process"/>
    <property type="evidence" value="ECO:0007669"/>
    <property type="project" value="InterPro"/>
</dbReference>
<keyword evidence="1 2" id="KW-0413">Isomerase</keyword>
<evidence type="ECO:0000313" key="3">
    <source>
        <dbReference type="Proteomes" id="UP000568050"/>
    </source>
</evidence>
<dbReference type="EC" id="5.3.1.30" evidence="2"/>